<dbReference type="Pfam" id="PF17921">
    <property type="entry name" value="Integrase_H2C2"/>
    <property type="match status" value="1"/>
</dbReference>
<evidence type="ECO:0000259" key="3">
    <source>
        <dbReference type="Pfam" id="PF17921"/>
    </source>
</evidence>
<evidence type="ECO:0000256" key="1">
    <source>
        <dbReference type="SAM" id="MobiDB-lite"/>
    </source>
</evidence>
<name>A0AAV5KU44_9ROSI</name>
<dbReference type="Gene3D" id="1.10.340.70">
    <property type="match status" value="1"/>
</dbReference>
<comment type="caution">
    <text evidence="4">The sequence shown here is derived from an EMBL/GenBank/DDBJ whole genome shotgun (WGS) entry which is preliminary data.</text>
</comment>
<evidence type="ECO:0008006" key="6">
    <source>
        <dbReference type="Google" id="ProtNLM"/>
    </source>
</evidence>
<reference evidence="4 5" key="1">
    <citation type="journal article" date="2021" name="Commun. Biol.">
        <title>The genome of Shorea leprosula (Dipterocarpaceae) highlights the ecological relevance of drought in aseasonal tropical rainforests.</title>
        <authorList>
            <person name="Ng K.K.S."/>
            <person name="Kobayashi M.J."/>
            <person name="Fawcett J.A."/>
            <person name="Hatakeyama M."/>
            <person name="Paape T."/>
            <person name="Ng C.H."/>
            <person name="Ang C.C."/>
            <person name="Tnah L.H."/>
            <person name="Lee C.T."/>
            <person name="Nishiyama T."/>
            <person name="Sese J."/>
            <person name="O'Brien M.J."/>
            <person name="Copetti D."/>
            <person name="Mohd Noor M.I."/>
            <person name="Ong R.C."/>
            <person name="Putra M."/>
            <person name="Sireger I.Z."/>
            <person name="Indrioko S."/>
            <person name="Kosugi Y."/>
            <person name="Izuno A."/>
            <person name="Isagi Y."/>
            <person name="Lee S.L."/>
            <person name="Shimizu K.K."/>
        </authorList>
    </citation>
    <scope>NUCLEOTIDE SEQUENCE [LARGE SCALE GENOMIC DNA]</scope>
    <source>
        <strain evidence="4">214</strain>
    </source>
</reference>
<sequence length="791" mass="90036">MEMSKEAVLLVLKLNMPEEQFQIPTEVRQRHPLHNTLRREGPMESARTSKLEERTRVLEMAMGRILSHLIPDDPLIPLLNRGDQLVEIATCNSSALSNVVVPTKPRGSGKSNLEPSSSKHNDELMRKDVDLERQLKDIQKSIDELRSLRSRQQALDLDSASLNLSITTKPYQEGFKIPHLETYDGSSDSDEHLHTYQAIMKIQNVTDAMMCKVFLTTLKSTVRRWYHKLPRHSITSYPQLATLFSNKFVSEREIKRTATKLMQVHQKEGESLSDYMQRFNKATLDIDNVLDTICLSALLHGLKLGRFLDDLLENPPKSWNEVNDKFASSILLEDFQSSKRPTDYKRPEGEFDVMMPHADPFMAIVHIGNHNVNKVFIDMSSSLDILYWSYFQKMQLNSASLKKYEGPIYGFDNQPVFVEGVITLPIYMGTGPWFRMASGIGVLKGNQKIARACYQDTFKKVELAAVPKASPSQAEPIEPVETIPLNPDELKKTVKIKTKLTVEERTELLEFLKSNQDVFMWTTDEMLGIPTEFAVHKLSTDPTRKLVVQKCRLLGLDKQAAIDEEIHKGQALADFLLKCHPVAVEGITASHPVWALHRVADFTLIDDQLYKQAASMPLFRWLTPYEAEYTIREVHEGVCGTHIGGKILARKLLRHGYYWPTMVDDAQNYVKKCPTCQFNANDIHMPESTNKIVLHGFKARVLATHSNWVDELNKVLWSYRTMPNSATGETLFSLVYGAEAVILVEIGLSPNKPAWCNDSNSEQLLRESLNLVKEVKKRSRVKNMAYKGRVA</sequence>
<dbReference type="InterPro" id="IPR005162">
    <property type="entry name" value="Retrotrans_gag_dom"/>
</dbReference>
<dbReference type="PANTHER" id="PTHR33223">
    <property type="entry name" value="CCHC-TYPE DOMAIN-CONTAINING PROTEIN"/>
    <property type="match status" value="1"/>
</dbReference>
<feature type="domain" description="Retrotransposon gag" evidence="2">
    <location>
        <begin position="212"/>
        <end position="303"/>
    </location>
</feature>
<accession>A0AAV5KU44</accession>
<dbReference type="InterPro" id="IPR041588">
    <property type="entry name" value="Integrase_H2C2"/>
</dbReference>
<dbReference type="Pfam" id="PF03732">
    <property type="entry name" value="Retrotrans_gag"/>
    <property type="match status" value="1"/>
</dbReference>
<protein>
    <recommendedName>
        <fullName evidence="6">Integrase zinc-binding domain-containing protein</fullName>
    </recommendedName>
</protein>
<feature type="region of interest" description="Disordered" evidence="1">
    <location>
        <begin position="101"/>
        <end position="124"/>
    </location>
</feature>
<dbReference type="AlphaFoldDB" id="A0AAV5KU44"/>
<evidence type="ECO:0000259" key="2">
    <source>
        <dbReference type="Pfam" id="PF03732"/>
    </source>
</evidence>
<dbReference type="Proteomes" id="UP001054252">
    <property type="component" value="Unassembled WGS sequence"/>
</dbReference>
<dbReference type="PANTHER" id="PTHR33223:SF10">
    <property type="entry name" value="AMINOTRANSFERASE-LIKE PLANT MOBILE DOMAIN-CONTAINING PROTEIN"/>
    <property type="match status" value="1"/>
</dbReference>
<gene>
    <name evidence="4" type="ORF">SLEP1_g37189</name>
</gene>
<evidence type="ECO:0000313" key="5">
    <source>
        <dbReference type="Proteomes" id="UP001054252"/>
    </source>
</evidence>
<feature type="domain" description="Integrase zinc-binding" evidence="3">
    <location>
        <begin position="630"/>
        <end position="679"/>
    </location>
</feature>
<evidence type="ECO:0000313" key="4">
    <source>
        <dbReference type="EMBL" id="GKV28098.1"/>
    </source>
</evidence>
<dbReference type="EMBL" id="BPVZ01000078">
    <property type="protein sequence ID" value="GKV28098.1"/>
    <property type="molecule type" value="Genomic_DNA"/>
</dbReference>
<keyword evidence="5" id="KW-1185">Reference proteome</keyword>
<organism evidence="4 5">
    <name type="scientific">Rubroshorea leprosula</name>
    <dbReference type="NCBI Taxonomy" id="152421"/>
    <lineage>
        <taxon>Eukaryota</taxon>
        <taxon>Viridiplantae</taxon>
        <taxon>Streptophyta</taxon>
        <taxon>Embryophyta</taxon>
        <taxon>Tracheophyta</taxon>
        <taxon>Spermatophyta</taxon>
        <taxon>Magnoliopsida</taxon>
        <taxon>eudicotyledons</taxon>
        <taxon>Gunneridae</taxon>
        <taxon>Pentapetalae</taxon>
        <taxon>rosids</taxon>
        <taxon>malvids</taxon>
        <taxon>Malvales</taxon>
        <taxon>Dipterocarpaceae</taxon>
        <taxon>Rubroshorea</taxon>
    </lineage>
</organism>
<proteinExistence type="predicted"/>